<evidence type="ECO:0000256" key="10">
    <source>
        <dbReference type="ARBA" id="ARBA00023136"/>
    </source>
</evidence>
<proteinExistence type="inferred from homology"/>
<dbReference type="GO" id="GO:0016705">
    <property type="term" value="F:oxidoreductase activity, acting on paired donors, with incorporation or reduction of molecular oxygen"/>
    <property type="evidence" value="ECO:0007669"/>
    <property type="project" value="InterPro"/>
</dbReference>
<keyword evidence="7 12" id="KW-0560">Oxidoreductase</keyword>
<evidence type="ECO:0000313" key="13">
    <source>
        <dbReference type="EMBL" id="KAB1220504.1"/>
    </source>
</evidence>
<evidence type="ECO:0000256" key="7">
    <source>
        <dbReference type="ARBA" id="ARBA00023002"/>
    </source>
</evidence>
<organism evidence="13 14">
    <name type="scientific">Morella rubra</name>
    <name type="common">Chinese bayberry</name>
    <dbReference type="NCBI Taxonomy" id="262757"/>
    <lineage>
        <taxon>Eukaryota</taxon>
        <taxon>Viridiplantae</taxon>
        <taxon>Streptophyta</taxon>
        <taxon>Embryophyta</taxon>
        <taxon>Tracheophyta</taxon>
        <taxon>Spermatophyta</taxon>
        <taxon>Magnoliopsida</taxon>
        <taxon>eudicotyledons</taxon>
        <taxon>Gunneridae</taxon>
        <taxon>Pentapetalae</taxon>
        <taxon>rosids</taxon>
        <taxon>fabids</taxon>
        <taxon>Fagales</taxon>
        <taxon>Myricaceae</taxon>
        <taxon>Morella</taxon>
    </lineage>
</organism>
<evidence type="ECO:0000256" key="11">
    <source>
        <dbReference type="PIRSR" id="PIRSR602401-1"/>
    </source>
</evidence>
<reference evidence="13 14" key="1">
    <citation type="journal article" date="2019" name="Plant Biotechnol. J.">
        <title>The red bayberry genome and genetic basis of sex determination.</title>
        <authorList>
            <person name="Jia H.M."/>
            <person name="Jia H.J."/>
            <person name="Cai Q.L."/>
            <person name="Wang Y."/>
            <person name="Zhao H.B."/>
            <person name="Yang W.F."/>
            <person name="Wang G.Y."/>
            <person name="Li Y.H."/>
            <person name="Zhan D.L."/>
            <person name="Shen Y.T."/>
            <person name="Niu Q.F."/>
            <person name="Chang L."/>
            <person name="Qiu J."/>
            <person name="Zhao L."/>
            <person name="Xie H.B."/>
            <person name="Fu W.Y."/>
            <person name="Jin J."/>
            <person name="Li X.W."/>
            <person name="Jiao Y."/>
            <person name="Zhou C.C."/>
            <person name="Tu T."/>
            <person name="Chai C.Y."/>
            <person name="Gao J.L."/>
            <person name="Fan L.J."/>
            <person name="van de Weg E."/>
            <person name="Wang J.Y."/>
            <person name="Gao Z.S."/>
        </authorList>
    </citation>
    <scope>NUCLEOTIDE SEQUENCE [LARGE SCALE GENOMIC DNA]</scope>
    <source>
        <tissue evidence="13">Leaves</tissue>
    </source>
</reference>
<sequence>MRLYPAAPLSAPHESSEDCTIAGYHVPAGTRLLVNISKIQRDPKLWSDPNEFRPERFLTTHKDVDLRGQHFEYLPFGSGRRVCPGISFALKVMHLTLANSLHAFEITTPFDEPVDMAEGRLGATSLKATPLEVHFTPRLPDGVFASLGKILSSS</sequence>
<evidence type="ECO:0000256" key="9">
    <source>
        <dbReference type="ARBA" id="ARBA00023033"/>
    </source>
</evidence>
<dbReference type="OrthoDB" id="2789670at2759"/>
<keyword evidence="5 11" id="KW-0479">Metal-binding</keyword>
<dbReference type="InterPro" id="IPR036396">
    <property type="entry name" value="Cyt_P450_sf"/>
</dbReference>
<dbReference type="InterPro" id="IPR017972">
    <property type="entry name" value="Cyt_P450_CS"/>
</dbReference>
<dbReference type="GO" id="GO:0005506">
    <property type="term" value="F:iron ion binding"/>
    <property type="evidence" value="ECO:0007669"/>
    <property type="project" value="InterPro"/>
</dbReference>
<evidence type="ECO:0000256" key="8">
    <source>
        <dbReference type="ARBA" id="ARBA00023004"/>
    </source>
</evidence>
<accession>A0A6A1W5G9</accession>
<evidence type="ECO:0000256" key="5">
    <source>
        <dbReference type="ARBA" id="ARBA00022723"/>
    </source>
</evidence>
<keyword evidence="4" id="KW-0812">Transmembrane</keyword>
<dbReference type="PANTHER" id="PTHR47947:SF26">
    <property type="entry name" value="CYTOCHROME P450"/>
    <property type="match status" value="1"/>
</dbReference>
<dbReference type="AlphaFoldDB" id="A0A6A1W5G9"/>
<keyword evidence="14" id="KW-1185">Reference proteome</keyword>
<dbReference type="PRINTS" id="PR00463">
    <property type="entry name" value="EP450I"/>
</dbReference>
<evidence type="ECO:0000256" key="12">
    <source>
        <dbReference type="RuleBase" id="RU000461"/>
    </source>
</evidence>
<keyword evidence="10" id="KW-0472">Membrane</keyword>
<protein>
    <submittedName>
        <fullName evidence="13">Cytochrome P450 82A4</fullName>
    </submittedName>
</protein>
<name>A0A6A1W5G9_9ROSI</name>
<evidence type="ECO:0000256" key="4">
    <source>
        <dbReference type="ARBA" id="ARBA00022692"/>
    </source>
</evidence>
<dbReference type="PROSITE" id="PS00086">
    <property type="entry name" value="CYTOCHROME_P450"/>
    <property type="match status" value="1"/>
</dbReference>
<evidence type="ECO:0000256" key="3">
    <source>
        <dbReference type="ARBA" id="ARBA00022617"/>
    </source>
</evidence>
<dbReference type="Pfam" id="PF00067">
    <property type="entry name" value="p450"/>
    <property type="match status" value="1"/>
</dbReference>
<dbReference type="InterPro" id="IPR001128">
    <property type="entry name" value="Cyt_P450"/>
</dbReference>
<evidence type="ECO:0000256" key="1">
    <source>
        <dbReference type="ARBA" id="ARBA00001971"/>
    </source>
</evidence>
<keyword evidence="9 12" id="KW-0503">Monooxygenase</keyword>
<dbReference type="InterPro" id="IPR050651">
    <property type="entry name" value="Plant_Cytochrome_P450_Monoox"/>
</dbReference>
<dbReference type="SUPFAM" id="SSF48264">
    <property type="entry name" value="Cytochrome P450"/>
    <property type="match status" value="1"/>
</dbReference>
<evidence type="ECO:0000313" key="14">
    <source>
        <dbReference type="Proteomes" id="UP000516437"/>
    </source>
</evidence>
<dbReference type="Proteomes" id="UP000516437">
    <property type="component" value="Chromosome 3"/>
</dbReference>
<dbReference type="GO" id="GO:0020037">
    <property type="term" value="F:heme binding"/>
    <property type="evidence" value="ECO:0007669"/>
    <property type="project" value="InterPro"/>
</dbReference>
<keyword evidence="6" id="KW-1133">Transmembrane helix</keyword>
<evidence type="ECO:0000256" key="2">
    <source>
        <dbReference type="ARBA" id="ARBA00004370"/>
    </source>
</evidence>
<feature type="binding site" description="axial binding residue" evidence="11">
    <location>
        <position position="83"/>
    </location>
    <ligand>
        <name>heme</name>
        <dbReference type="ChEBI" id="CHEBI:30413"/>
    </ligand>
    <ligandPart>
        <name>Fe</name>
        <dbReference type="ChEBI" id="CHEBI:18248"/>
    </ligandPart>
</feature>
<comment type="similarity">
    <text evidence="12">Belongs to the cytochrome P450 family.</text>
</comment>
<comment type="subcellular location">
    <subcellularLocation>
        <location evidence="2">Membrane</location>
    </subcellularLocation>
</comment>
<dbReference type="InterPro" id="IPR002401">
    <property type="entry name" value="Cyt_P450_E_grp-I"/>
</dbReference>
<comment type="caution">
    <text evidence="13">The sequence shown here is derived from an EMBL/GenBank/DDBJ whole genome shotgun (WGS) entry which is preliminary data.</text>
</comment>
<dbReference type="Gene3D" id="1.10.630.10">
    <property type="entry name" value="Cytochrome P450"/>
    <property type="match status" value="1"/>
</dbReference>
<keyword evidence="3 11" id="KW-0349">Heme</keyword>
<evidence type="ECO:0000256" key="6">
    <source>
        <dbReference type="ARBA" id="ARBA00022989"/>
    </source>
</evidence>
<dbReference type="GO" id="GO:0004497">
    <property type="term" value="F:monooxygenase activity"/>
    <property type="evidence" value="ECO:0007669"/>
    <property type="project" value="UniProtKB-KW"/>
</dbReference>
<dbReference type="GO" id="GO:0016020">
    <property type="term" value="C:membrane"/>
    <property type="evidence" value="ECO:0007669"/>
    <property type="project" value="UniProtKB-SubCell"/>
</dbReference>
<comment type="cofactor">
    <cofactor evidence="1 11">
        <name>heme</name>
        <dbReference type="ChEBI" id="CHEBI:30413"/>
    </cofactor>
</comment>
<dbReference type="EMBL" id="RXIC02000021">
    <property type="protein sequence ID" value="KAB1220504.1"/>
    <property type="molecule type" value="Genomic_DNA"/>
</dbReference>
<gene>
    <name evidence="13" type="ORF">CJ030_MR3G015757</name>
</gene>
<keyword evidence="8 11" id="KW-0408">Iron</keyword>
<dbReference type="PANTHER" id="PTHR47947">
    <property type="entry name" value="CYTOCHROME P450 82C3-RELATED"/>
    <property type="match status" value="1"/>
</dbReference>